<sequence length="121" mass="14289">MLNSNAGDKFLRDYLIGLMLLILSHIGDMIDRPPGEDRDLVVGLLFVCLSMPMWKAMEFEFERPVTYHVFHSHSILKMREKWLIRKKDRRRIMRYMDDGPIRLDIHSIGLNSKERSIGKSE</sequence>
<protein>
    <submittedName>
        <fullName evidence="1">Uncharacterized protein</fullName>
    </submittedName>
</protein>
<comment type="caution">
    <text evidence="1">The sequence shown here is derived from an EMBL/GenBank/DDBJ whole genome shotgun (WGS) entry which is preliminary data.</text>
</comment>
<accession>A0ABQ5G7V3</accession>
<evidence type="ECO:0000313" key="1">
    <source>
        <dbReference type="EMBL" id="GJT71474.1"/>
    </source>
</evidence>
<reference evidence="1" key="2">
    <citation type="submission" date="2022-01" db="EMBL/GenBank/DDBJ databases">
        <authorList>
            <person name="Yamashiro T."/>
            <person name="Shiraishi A."/>
            <person name="Satake H."/>
            <person name="Nakayama K."/>
        </authorList>
    </citation>
    <scope>NUCLEOTIDE SEQUENCE</scope>
</reference>
<organism evidence="1 2">
    <name type="scientific">Tanacetum coccineum</name>
    <dbReference type="NCBI Taxonomy" id="301880"/>
    <lineage>
        <taxon>Eukaryota</taxon>
        <taxon>Viridiplantae</taxon>
        <taxon>Streptophyta</taxon>
        <taxon>Embryophyta</taxon>
        <taxon>Tracheophyta</taxon>
        <taxon>Spermatophyta</taxon>
        <taxon>Magnoliopsida</taxon>
        <taxon>eudicotyledons</taxon>
        <taxon>Gunneridae</taxon>
        <taxon>Pentapetalae</taxon>
        <taxon>asterids</taxon>
        <taxon>campanulids</taxon>
        <taxon>Asterales</taxon>
        <taxon>Asteraceae</taxon>
        <taxon>Asteroideae</taxon>
        <taxon>Anthemideae</taxon>
        <taxon>Anthemidinae</taxon>
        <taxon>Tanacetum</taxon>
    </lineage>
</organism>
<proteinExistence type="predicted"/>
<reference evidence="1" key="1">
    <citation type="journal article" date="2022" name="Int. J. Mol. Sci.">
        <title>Draft Genome of Tanacetum Coccineum: Genomic Comparison of Closely Related Tanacetum-Family Plants.</title>
        <authorList>
            <person name="Yamashiro T."/>
            <person name="Shiraishi A."/>
            <person name="Nakayama K."/>
            <person name="Satake H."/>
        </authorList>
    </citation>
    <scope>NUCLEOTIDE SEQUENCE</scope>
</reference>
<evidence type="ECO:0000313" key="2">
    <source>
        <dbReference type="Proteomes" id="UP001151760"/>
    </source>
</evidence>
<name>A0ABQ5G7V3_9ASTR</name>
<dbReference type="EMBL" id="BQNB010018170">
    <property type="protein sequence ID" value="GJT71474.1"/>
    <property type="molecule type" value="Genomic_DNA"/>
</dbReference>
<dbReference type="Proteomes" id="UP001151760">
    <property type="component" value="Unassembled WGS sequence"/>
</dbReference>
<keyword evidence="2" id="KW-1185">Reference proteome</keyword>
<gene>
    <name evidence="1" type="ORF">Tco_1030760</name>
</gene>